<name>A0A3B0X5H9_9ZZZZ</name>
<reference evidence="1" key="1">
    <citation type="submission" date="2018-06" db="EMBL/GenBank/DDBJ databases">
        <authorList>
            <person name="Zhirakovskaya E."/>
        </authorList>
    </citation>
    <scope>NUCLEOTIDE SEQUENCE</scope>
</reference>
<evidence type="ECO:0008006" key="2">
    <source>
        <dbReference type="Google" id="ProtNLM"/>
    </source>
</evidence>
<dbReference type="EMBL" id="UOFF01000281">
    <property type="protein sequence ID" value="VAW56799.1"/>
    <property type="molecule type" value="Genomic_DNA"/>
</dbReference>
<protein>
    <recommendedName>
        <fullName evidence="2">Outer membrane protein beta-barrel domain-containing protein</fullName>
    </recommendedName>
</protein>
<sequence>MLKKLACAITLLAVSSFSHARGIDVKLAEKVAEFTYLTESATFGYGGADFGFSLLFTENDDYQVSANIMISGSPAGNNQALQYGIGGKIMFITLDAVNEDVGALALAGQIRYIIPSQTPIAFVAGIAYAPSITSFGGADNFIEYNFSIELEVTPSARAYIGYRKMEYEIDTGFDFEVDNGANIGIKFEF</sequence>
<dbReference type="AlphaFoldDB" id="A0A3B0X5H9"/>
<dbReference type="InterPro" id="IPR009998">
    <property type="entry name" value="YfaZ"/>
</dbReference>
<proteinExistence type="predicted"/>
<evidence type="ECO:0000313" key="1">
    <source>
        <dbReference type="EMBL" id="VAW56799.1"/>
    </source>
</evidence>
<gene>
    <name evidence="1" type="ORF">MNBD_GAMMA07-2064</name>
</gene>
<dbReference type="Pfam" id="PF07437">
    <property type="entry name" value="YfaZ"/>
    <property type="match status" value="1"/>
</dbReference>
<accession>A0A3B0X5H9</accession>
<organism evidence="1">
    <name type="scientific">hydrothermal vent metagenome</name>
    <dbReference type="NCBI Taxonomy" id="652676"/>
    <lineage>
        <taxon>unclassified sequences</taxon>
        <taxon>metagenomes</taxon>
        <taxon>ecological metagenomes</taxon>
    </lineage>
</organism>